<evidence type="ECO:0000313" key="9">
    <source>
        <dbReference type="Proteomes" id="UP001374579"/>
    </source>
</evidence>
<proteinExistence type="predicted"/>
<dbReference type="Gene3D" id="1.10.533.10">
    <property type="entry name" value="Death Domain, Fas"/>
    <property type="match status" value="1"/>
</dbReference>
<feature type="domain" description="Caspase recruitment" evidence="7">
    <location>
        <begin position="122"/>
        <end position="209"/>
    </location>
</feature>
<dbReference type="InterPro" id="IPR011029">
    <property type="entry name" value="DEATH-like_dom_sf"/>
</dbReference>
<evidence type="ECO:0000313" key="8">
    <source>
        <dbReference type="EMBL" id="KAK7109610.1"/>
    </source>
</evidence>
<keyword evidence="3" id="KW-0399">Innate immunity</keyword>
<evidence type="ECO:0000256" key="4">
    <source>
        <dbReference type="ARBA" id="ARBA00022843"/>
    </source>
</evidence>
<reference evidence="8 9" key="1">
    <citation type="submission" date="2024-02" db="EMBL/GenBank/DDBJ databases">
        <title>Chromosome-scale genome assembly of the rough periwinkle Littorina saxatilis.</title>
        <authorList>
            <person name="De Jode A."/>
            <person name="Faria R."/>
            <person name="Formenti G."/>
            <person name="Sims Y."/>
            <person name="Smith T.P."/>
            <person name="Tracey A."/>
            <person name="Wood J.M.D."/>
            <person name="Zagrodzka Z.B."/>
            <person name="Johannesson K."/>
            <person name="Butlin R.K."/>
            <person name="Leder E.H."/>
        </authorList>
    </citation>
    <scope>NUCLEOTIDE SEQUENCE [LARGE SCALE GENOMIC DNA]</scope>
    <source>
        <strain evidence="8">Snail1</strain>
        <tissue evidence="8">Muscle</tissue>
    </source>
</reference>
<dbReference type="GO" id="GO:0005737">
    <property type="term" value="C:cytoplasm"/>
    <property type="evidence" value="ECO:0007669"/>
    <property type="project" value="UniProtKB-ARBA"/>
</dbReference>
<keyword evidence="9" id="KW-1185">Reference proteome</keyword>
<evidence type="ECO:0000256" key="2">
    <source>
        <dbReference type="ARBA" id="ARBA00022553"/>
    </source>
</evidence>
<sequence length="439" mass="49341">MEGNRGNQPGQSPALRLSVEEWKHRVSAFREHFISIMQPLQVFLKAKLNTDPEGRVLQEELQNMGERNIEAAEKLLSFLLKEDHRTEADIAARWQLFGDVLKEDHSVLHKIITGQCQGDIQTEQKRRIDFYTDKITADVDPYAILPYLIANNLLGQMECEHVKSIYEQRGSTWSALYMVGNIHRINPDWYNIFLGVLYEQGYKELVRIVDPDVYHKKVEQVSVGHLADTHNGPQEAVANDQGAAYVPVQESNQLNPQKSREIRPLGRDVTGVTPEYSGIHSAHRRGSDANSDSEGEDDFHSYNSSSEEDDFHSYSSSPDPSLNIDLELTKVKTVMACTNESQTPQDEARAGLTGRNMDVDKADNSENNPDNCNADVDRPARSEERCEPPKAKMQLYPDQVELAQDGLAGKNVIIVSPTGSGKTYVALHIIKVGCFPFHL</sequence>
<gene>
    <name evidence="8" type="ORF">V1264_013624</name>
</gene>
<keyword evidence="5" id="KW-0391">Immunity</keyword>
<dbReference type="GO" id="GO:0045087">
    <property type="term" value="P:innate immune response"/>
    <property type="evidence" value="ECO:0007669"/>
    <property type="project" value="UniProtKB-KW"/>
</dbReference>
<feature type="region of interest" description="Disordered" evidence="6">
    <location>
        <begin position="248"/>
        <end position="321"/>
    </location>
</feature>
<dbReference type="SUPFAM" id="SSF52540">
    <property type="entry name" value="P-loop containing nucleoside triphosphate hydrolases"/>
    <property type="match status" value="1"/>
</dbReference>
<evidence type="ECO:0000256" key="3">
    <source>
        <dbReference type="ARBA" id="ARBA00022588"/>
    </source>
</evidence>
<dbReference type="EMBL" id="JBAMIC010000003">
    <property type="protein sequence ID" value="KAK7109610.1"/>
    <property type="molecule type" value="Genomic_DNA"/>
</dbReference>
<dbReference type="InterPro" id="IPR031964">
    <property type="entry name" value="CARD_dom"/>
</dbReference>
<evidence type="ECO:0000256" key="1">
    <source>
        <dbReference type="ARBA" id="ARBA00022499"/>
    </source>
</evidence>
<evidence type="ECO:0000259" key="7">
    <source>
        <dbReference type="Pfam" id="PF16739"/>
    </source>
</evidence>
<evidence type="ECO:0000256" key="5">
    <source>
        <dbReference type="ARBA" id="ARBA00022859"/>
    </source>
</evidence>
<dbReference type="AlphaFoldDB" id="A0AAN9GK32"/>
<keyword evidence="2" id="KW-0597">Phosphoprotein</keyword>
<dbReference type="Pfam" id="PF16739">
    <property type="entry name" value="CARD_2"/>
    <property type="match status" value="1"/>
</dbReference>
<dbReference type="Gene3D" id="3.40.50.300">
    <property type="entry name" value="P-loop containing nucleotide triphosphate hydrolases"/>
    <property type="match status" value="1"/>
</dbReference>
<keyword evidence="1" id="KW-1017">Isopeptide bond</keyword>
<feature type="region of interest" description="Disordered" evidence="6">
    <location>
        <begin position="338"/>
        <end position="382"/>
    </location>
</feature>
<comment type="caution">
    <text evidence="8">The sequence shown here is derived from an EMBL/GenBank/DDBJ whole genome shotgun (WGS) entry which is preliminary data.</text>
</comment>
<dbReference type="InterPro" id="IPR027417">
    <property type="entry name" value="P-loop_NTPase"/>
</dbReference>
<name>A0AAN9GK32_9CAEN</name>
<dbReference type="Proteomes" id="UP001374579">
    <property type="component" value="Unassembled WGS sequence"/>
</dbReference>
<protein>
    <recommendedName>
        <fullName evidence="7">Caspase recruitment domain-containing protein</fullName>
    </recommendedName>
</protein>
<accession>A0AAN9GK32</accession>
<evidence type="ECO:0000256" key="6">
    <source>
        <dbReference type="SAM" id="MobiDB-lite"/>
    </source>
</evidence>
<organism evidence="8 9">
    <name type="scientific">Littorina saxatilis</name>
    <dbReference type="NCBI Taxonomy" id="31220"/>
    <lineage>
        <taxon>Eukaryota</taxon>
        <taxon>Metazoa</taxon>
        <taxon>Spiralia</taxon>
        <taxon>Lophotrochozoa</taxon>
        <taxon>Mollusca</taxon>
        <taxon>Gastropoda</taxon>
        <taxon>Caenogastropoda</taxon>
        <taxon>Littorinimorpha</taxon>
        <taxon>Littorinoidea</taxon>
        <taxon>Littorinidae</taxon>
        <taxon>Littorina</taxon>
    </lineage>
</organism>
<keyword evidence="4" id="KW-0832">Ubl conjugation</keyword>